<protein>
    <submittedName>
        <fullName evidence="3">Chloramphenicol acetyltransferase</fullName>
    </submittedName>
</protein>
<gene>
    <name evidence="3" type="primary">cat_2</name>
    <name evidence="3" type="ORF">M132T_10320</name>
</gene>
<comment type="caution">
    <text evidence="3">The sequence shown here is derived from an EMBL/GenBank/DDBJ whole genome shotgun (WGS) entry which is preliminary data.</text>
</comment>
<dbReference type="AlphaFoldDB" id="A0AAV3WPF8"/>
<dbReference type="Proteomes" id="UP000887127">
    <property type="component" value="Unassembled WGS sequence"/>
</dbReference>
<keyword evidence="1" id="KW-0808">Transferase</keyword>
<dbReference type="GO" id="GO:0016740">
    <property type="term" value="F:transferase activity"/>
    <property type="evidence" value="ECO:0007669"/>
    <property type="project" value="UniProtKB-KW"/>
</dbReference>
<dbReference type="InterPro" id="IPR011004">
    <property type="entry name" value="Trimer_LpxA-like_sf"/>
</dbReference>
<evidence type="ECO:0000313" key="4">
    <source>
        <dbReference type="Proteomes" id="UP000887127"/>
    </source>
</evidence>
<evidence type="ECO:0000313" key="3">
    <source>
        <dbReference type="EMBL" id="GEQ35524.1"/>
    </source>
</evidence>
<dbReference type="EMBL" id="BKBI01000006">
    <property type="protein sequence ID" value="GEQ35524.1"/>
    <property type="molecule type" value="Genomic_DNA"/>
</dbReference>
<dbReference type="Gene3D" id="2.160.10.10">
    <property type="entry name" value="Hexapeptide repeat proteins"/>
    <property type="match status" value="1"/>
</dbReference>
<dbReference type="PANTHER" id="PTHR43300:SF11">
    <property type="entry name" value="ACETYLTRANSFERASE RV3034C-RELATED"/>
    <property type="match status" value="1"/>
</dbReference>
<evidence type="ECO:0000256" key="1">
    <source>
        <dbReference type="ARBA" id="ARBA00022679"/>
    </source>
</evidence>
<dbReference type="RefSeq" id="WP_280525130.1">
    <property type="nucleotide sequence ID" value="NZ_BJVX01000015.1"/>
</dbReference>
<accession>A0AAV3WPF8</accession>
<dbReference type="InterPro" id="IPR050179">
    <property type="entry name" value="Trans_hexapeptide_repeat"/>
</dbReference>
<dbReference type="InterPro" id="IPR001451">
    <property type="entry name" value="Hexapep"/>
</dbReference>
<sequence>MKIFKIITPIYIQEKFKIKKVMNLKNISSKVHIDGKISIRYKSISIGAYTFLGDNLSLENVKNIGRYCSISNGVRIGLAQHPIDWISTSAVFCNPNRGFVSENLFKTDIDKYCDIGNDVWIGTNSLIMSGVNIGNGAIVGAGSIVTKDVPDYAIVGGNPAKIIRYRFNNEIIDSLTSSKWWEKEPSEILQSGLDITNINSVIEKI</sequence>
<name>A0AAV3WPF8_9LACT</name>
<evidence type="ECO:0000256" key="2">
    <source>
        <dbReference type="ARBA" id="ARBA00022737"/>
    </source>
</evidence>
<organism evidence="3 4">
    <name type="scientific">Marinilactibacillus psychrotolerans</name>
    <dbReference type="NCBI Taxonomy" id="191770"/>
    <lineage>
        <taxon>Bacteria</taxon>
        <taxon>Bacillati</taxon>
        <taxon>Bacillota</taxon>
        <taxon>Bacilli</taxon>
        <taxon>Lactobacillales</taxon>
        <taxon>Carnobacteriaceae</taxon>
        <taxon>Marinilactibacillus</taxon>
    </lineage>
</organism>
<proteinExistence type="predicted"/>
<reference evidence="3" key="1">
    <citation type="submission" date="2019-08" db="EMBL/GenBank/DDBJ databases">
        <title>Marinilactibacillus psychrotolerans M13-2T whole genome sequencing project.</title>
        <authorList>
            <person name="Ishikawa M."/>
            <person name="Suzuki T."/>
            <person name="Matsutani M."/>
        </authorList>
    </citation>
    <scope>NUCLEOTIDE SEQUENCE</scope>
    <source>
        <strain evidence="3">M13-2T</strain>
    </source>
</reference>
<dbReference type="GeneID" id="96912577"/>
<dbReference type="PROSITE" id="PS00101">
    <property type="entry name" value="HEXAPEP_TRANSFERASES"/>
    <property type="match status" value="1"/>
</dbReference>
<dbReference type="InterPro" id="IPR018357">
    <property type="entry name" value="Hexapep_transf_CS"/>
</dbReference>
<dbReference type="Pfam" id="PF00132">
    <property type="entry name" value="Hexapep"/>
    <property type="match status" value="1"/>
</dbReference>
<dbReference type="PANTHER" id="PTHR43300">
    <property type="entry name" value="ACETYLTRANSFERASE"/>
    <property type="match status" value="1"/>
</dbReference>
<keyword evidence="2" id="KW-0677">Repeat</keyword>
<dbReference type="CDD" id="cd03349">
    <property type="entry name" value="LbH_XAT"/>
    <property type="match status" value="1"/>
</dbReference>
<dbReference type="SUPFAM" id="SSF51161">
    <property type="entry name" value="Trimeric LpxA-like enzymes"/>
    <property type="match status" value="1"/>
</dbReference>